<keyword evidence="2" id="KW-0813">Transport</keyword>
<evidence type="ECO:0000313" key="9">
    <source>
        <dbReference type="EMBL" id="OHX64623.1"/>
    </source>
</evidence>
<feature type="transmembrane region" description="Helical" evidence="7">
    <location>
        <begin position="258"/>
        <end position="279"/>
    </location>
</feature>
<feature type="transmembrane region" description="Helical" evidence="7">
    <location>
        <begin position="291"/>
        <end position="308"/>
    </location>
</feature>
<evidence type="ECO:0000256" key="1">
    <source>
        <dbReference type="ARBA" id="ARBA00004651"/>
    </source>
</evidence>
<name>A0A1S1YUS9_FLAPC</name>
<feature type="transmembrane region" description="Helical" evidence="7">
    <location>
        <begin position="223"/>
        <end position="243"/>
    </location>
</feature>
<dbReference type="SUPFAM" id="SSF103473">
    <property type="entry name" value="MFS general substrate transporter"/>
    <property type="match status" value="1"/>
</dbReference>
<evidence type="ECO:0000256" key="5">
    <source>
        <dbReference type="ARBA" id="ARBA00022989"/>
    </source>
</evidence>
<feature type="transmembrane region" description="Helical" evidence="7">
    <location>
        <begin position="148"/>
        <end position="172"/>
    </location>
</feature>
<keyword evidence="4 7" id="KW-0812">Transmembrane</keyword>
<feature type="transmembrane region" description="Helical" evidence="7">
    <location>
        <begin position="109"/>
        <end position="127"/>
    </location>
</feature>
<feature type="transmembrane region" description="Helical" evidence="7">
    <location>
        <begin position="178"/>
        <end position="202"/>
    </location>
</feature>
<keyword evidence="5 7" id="KW-1133">Transmembrane helix</keyword>
<feature type="transmembrane region" description="Helical" evidence="7">
    <location>
        <begin position="58"/>
        <end position="76"/>
    </location>
</feature>
<dbReference type="PANTHER" id="PTHR23517">
    <property type="entry name" value="RESISTANCE PROTEIN MDTM, PUTATIVE-RELATED-RELATED"/>
    <property type="match status" value="1"/>
</dbReference>
<comment type="subcellular location">
    <subcellularLocation>
        <location evidence="1">Cell membrane</location>
        <topology evidence="1">Multi-pass membrane protein</topology>
    </subcellularLocation>
</comment>
<evidence type="ECO:0000256" key="3">
    <source>
        <dbReference type="ARBA" id="ARBA00022475"/>
    </source>
</evidence>
<feature type="transmembrane region" description="Helical" evidence="7">
    <location>
        <begin position="83"/>
        <end position="103"/>
    </location>
</feature>
<dbReference type="PROSITE" id="PS50850">
    <property type="entry name" value="MFS"/>
    <property type="match status" value="1"/>
</dbReference>
<evidence type="ECO:0000256" key="4">
    <source>
        <dbReference type="ARBA" id="ARBA00022692"/>
    </source>
</evidence>
<feature type="transmembrane region" description="Helical" evidence="7">
    <location>
        <begin position="23"/>
        <end position="46"/>
    </location>
</feature>
<dbReference type="Gene3D" id="1.20.1250.20">
    <property type="entry name" value="MFS general substrate transporter like domains"/>
    <property type="match status" value="1"/>
</dbReference>
<evidence type="ECO:0000256" key="2">
    <source>
        <dbReference type="ARBA" id="ARBA00022448"/>
    </source>
</evidence>
<evidence type="ECO:0000256" key="6">
    <source>
        <dbReference type="ARBA" id="ARBA00023136"/>
    </source>
</evidence>
<proteinExistence type="predicted"/>
<dbReference type="InterPro" id="IPR020846">
    <property type="entry name" value="MFS_dom"/>
</dbReference>
<dbReference type="InterPro" id="IPR050171">
    <property type="entry name" value="MFS_Transporters"/>
</dbReference>
<dbReference type="InterPro" id="IPR011701">
    <property type="entry name" value="MFS"/>
</dbReference>
<keyword evidence="6 7" id="KW-0472">Membrane</keyword>
<reference evidence="9 10" key="1">
    <citation type="journal article" date="2012" name="Int. J. Syst. Evol. Microbiol.">
        <title>Flammeovirga pacifica sp. nov., isolated from deep-sea sediment.</title>
        <authorList>
            <person name="Xu H."/>
            <person name="Fu Y."/>
            <person name="Yang N."/>
            <person name="Ding Z."/>
            <person name="Lai Q."/>
            <person name="Zeng R."/>
        </authorList>
    </citation>
    <scope>NUCLEOTIDE SEQUENCE [LARGE SCALE GENOMIC DNA]</scope>
    <source>
        <strain evidence="10">DSM 24597 / LMG 26175 / WPAGA1</strain>
    </source>
</reference>
<sequence>MRTSITQAKNSFLAIYKGIQKEVWILSLVSLINRIGAMVIPFLSIYLSESKGFTLTEIGWVMSAFGMGSIIGTWLGGKTTDRFGYYPVIIFSLLTSGIGLILLKELDGFFEIAIGFFLVTLVADMLRPPIFVAVHKYSTEENRTKSITLVRLAINLGFAFGPAVGGLLIATLGYQSLFWVDGLSCIFAMIVFALTLTMPKIVKEVAKKTKAERKSMSPYHDKSFLIFVLSLTLFGLIFIQYFSTVPLFYKEVHELNEATIGLIISSNGFVICILEMPLMHWIEKQKKYSKIKIMYFSIFLVLLSYIFLIVGMNIVLLFIGMMLLTIGEMLMFPLSNTEAMKRSSGKNQGDYMALYAMSFSVAHLVGHNLGMQTINFFGYNLTWSGMIIGLIVCYFLLKGYQIAIEKEKESTVLKTIN</sequence>
<gene>
    <name evidence="9" type="ORF">NH26_23925</name>
</gene>
<feature type="domain" description="Major facilitator superfamily (MFS) profile" evidence="8">
    <location>
        <begin position="22"/>
        <end position="401"/>
    </location>
</feature>
<keyword evidence="10" id="KW-1185">Reference proteome</keyword>
<accession>A0A1S1YUS9</accession>
<dbReference type="OrthoDB" id="9788453at2"/>
<evidence type="ECO:0000256" key="7">
    <source>
        <dbReference type="SAM" id="Phobius"/>
    </source>
</evidence>
<dbReference type="CDD" id="cd17329">
    <property type="entry name" value="MFS_MdtH_MDR_like"/>
    <property type="match status" value="1"/>
</dbReference>
<organism evidence="9 10">
    <name type="scientific">Flammeovirga pacifica</name>
    <dbReference type="NCBI Taxonomy" id="915059"/>
    <lineage>
        <taxon>Bacteria</taxon>
        <taxon>Pseudomonadati</taxon>
        <taxon>Bacteroidota</taxon>
        <taxon>Cytophagia</taxon>
        <taxon>Cytophagales</taxon>
        <taxon>Flammeovirgaceae</taxon>
        <taxon>Flammeovirga</taxon>
    </lineage>
</organism>
<dbReference type="Proteomes" id="UP000179797">
    <property type="component" value="Unassembled WGS sequence"/>
</dbReference>
<evidence type="ECO:0000313" key="10">
    <source>
        <dbReference type="Proteomes" id="UP000179797"/>
    </source>
</evidence>
<evidence type="ECO:0000259" key="8">
    <source>
        <dbReference type="PROSITE" id="PS50850"/>
    </source>
</evidence>
<comment type="caution">
    <text evidence="9">The sequence shown here is derived from an EMBL/GenBank/DDBJ whole genome shotgun (WGS) entry which is preliminary data.</text>
</comment>
<dbReference type="AlphaFoldDB" id="A0A1S1YUS9"/>
<dbReference type="Pfam" id="PF07690">
    <property type="entry name" value="MFS_1"/>
    <property type="match status" value="1"/>
</dbReference>
<keyword evidence="3" id="KW-1003">Cell membrane</keyword>
<protein>
    <recommendedName>
        <fullName evidence="8">Major facilitator superfamily (MFS) profile domain-containing protein</fullName>
    </recommendedName>
</protein>
<dbReference type="EMBL" id="JRYR02000002">
    <property type="protein sequence ID" value="OHX64623.1"/>
    <property type="molecule type" value="Genomic_DNA"/>
</dbReference>
<dbReference type="STRING" id="915059.NH26_23925"/>
<dbReference type="InterPro" id="IPR036259">
    <property type="entry name" value="MFS_trans_sf"/>
</dbReference>
<feature type="transmembrane region" description="Helical" evidence="7">
    <location>
        <begin position="376"/>
        <end position="397"/>
    </location>
</feature>
<dbReference type="PANTHER" id="PTHR23517:SF2">
    <property type="entry name" value="MULTIDRUG RESISTANCE PROTEIN MDTH"/>
    <property type="match status" value="1"/>
</dbReference>
<dbReference type="GO" id="GO:0005886">
    <property type="term" value="C:plasma membrane"/>
    <property type="evidence" value="ECO:0007669"/>
    <property type="project" value="UniProtKB-SubCell"/>
</dbReference>
<dbReference type="GO" id="GO:0022857">
    <property type="term" value="F:transmembrane transporter activity"/>
    <property type="evidence" value="ECO:0007669"/>
    <property type="project" value="InterPro"/>
</dbReference>